<evidence type="ECO:0008006" key="4">
    <source>
        <dbReference type="Google" id="ProtNLM"/>
    </source>
</evidence>
<feature type="region of interest" description="Disordered" evidence="1">
    <location>
        <begin position="117"/>
        <end position="151"/>
    </location>
</feature>
<dbReference type="GO" id="GO:0031390">
    <property type="term" value="C:Ctf18 RFC-like complex"/>
    <property type="evidence" value="ECO:0007669"/>
    <property type="project" value="InterPro"/>
</dbReference>
<organism evidence="2 3">
    <name type="scientific">Fonsecaea pedrosoi CBS 271.37</name>
    <dbReference type="NCBI Taxonomy" id="1442368"/>
    <lineage>
        <taxon>Eukaryota</taxon>
        <taxon>Fungi</taxon>
        <taxon>Dikarya</taxon>
        <taxon>Ascomycota</taxon>
        <taxon>Pezizomycotina</taxon>
        <taxon>Eurotiomycetes</taxon>
        <taxon>Chaetothyriomycetidae</taxon>
        <taxon>Chaetothyriales</taxon>
        <taxon>Herpotrichiellaceae</taxon>
        <taxon>Fonsecaea</taxon>
    </lineage>
</organism>
<dbReference type="GO" id="GO:0007064">
    <property type="term" value="P:mitotic sister chromatid cohesion"/>
    <property type="evidence" value="ECO:0007669"/>
    <property type="project" value="InterPro"/>
</dbReference>
<dbReference type="RefSeq" id="XP_013286051.1">
    <property type="nucleotide sequence ID" value="XM_013430597.1"/>
</dbReference>
<name>A0A0D2GMP9_9EURO</name>
<keyword evidence="3" id="KW-1185">Reference proteome</keyword>
<evidence type="ECO:0000256" key="1">
    <source>
        <dbReference type="SAM" id="MobiDB-lite"/>
    </source>
</evidence>
<proteinExistence type="predicted"/>
<evidence type="ECO:0000313" key="2">
    <source>
        <dbReference type="EMBL" id="KIW82243.1"/>
    </source>
</evidence>
<dbReference type="Proteomes" id="UP000053029">
    <property type="component" value="Unassembled WGS sequence"/>
</dbReference>
<dbReference type="GeneID" id="25304760"/>
<dbReference type="AlphaFoldDB" id="A0A0D2GMP9"/>
<feature type="compositionally biased region" description="Basic and acidic residues" evidence="1">
    <location>
        <begin position="128"/>
        <end position="137"/>
    </location>
</feature>
<sequence>MSTASSSSQPLTFPPVPVSSTLAHQSLRLLELPPELLDEVETQIKNPSKRRKLWLKSSVDIAPSTLAQGQRLLQKGFSGGGTTSVRDAEGKEGFLHLCTDDKIWAVKQVSTSNSVYITQTSDSSHGPRANDKGRDEGGDGDTSMAGVDEDGDEATLAKAAGSSTRGGGITTRAQVRNVLELIKVEPDEREIERRVHELTPLYHDVDDDVDPLDRSRMGSGTRSNGAEGVSPRNVLDNIPAPTRLIRDVMRKSCVFQLPQPTAPKGEEDKKMVYLPTPTLLLRRWKDFLQQCTISGVKLEKNDHVLRGNSLRAVLDGLVETEESDVGRALALNVTLAILRRLTDEVADDGRDPHTCDDPSLLDMDLSSPDSISEDQLVNTKLKFNPSLSRDVVGQWLLSSYARKRSLVPNSSADPSPAQGGLVLRVDEFISEWRHLLPDSWAMNCDMAGPVSASVDGVSVARDDQGVQVLRFASPSSGVAGSLAKDAQAQSQSQKKRKWHEKFGAQRTAPAVKR</sequence>
<dbReference type="VEuPathDB" id="FungiDB:Z517_05270"/>
<feature type="region of interest" description="Disordered" evidence="1">
    <location>
        <begin position="475"/>
        <end position="513"/>
    </location>
</feature>
<feature type="compositionally biased region" description="Low complexity" evidence="1">
    <location>
        <begin position="481"/>
        <end position="492"/>
    </location>
</feature>
<dbReference type="EMBL" id="KN846971">
    <property type="protein sequence ID" value="KIW82243.1"/>
    <property type="molecule type" value="Genomic_DNA"/>
</dbReference>
<reference evidence="2 3" key="1">
    <citation type="submission" date="2015-01" db="EMBL/GenBank/DDBJ databases">
        <title>The Genome Sequence of Fonsecaea pedrosoi CBS 271.37.</title>
        <authorList>
            <consortium name="The Broad Institute Genomics Platform"/>
            <person name="Cuomo C."/>
            <person name="de Hoog S."/>
            <person name="Gorbushina A."/>
            <person name="Stielow B."/>
            <person name="Teixiera M."/>
            <person name="Abouelleil A."/>
            <person name="Chapman S.B."/>
            <person name="Priest M."/>
            <person name="Young S.K."/>
            <person name="Wortman J."/>
            <person name="Nusbaum C."/>
            <person name="Birren B."/>
        </authorList>
    </citation>
    <scope>NUCLEOTIDE SEQUENCE [LARGE SCALE GENOMIC DNA]</scope>
    <source>
        <strain evidence="2 3">CBS 271.37</strain>
    </source>
</reference>
<protein>
    <recommendedName>
        <fullName evidence="4">Sister chromatid cohesion protein DCC1</fullName>
    </recommendedName>
</protein>
<dbReference type="STRING" id="1442368.A0A0D2GMP9"/>
<accession>A0A0D2GMP9</accession>
<dbReference type="Pfam" id="PF09724">
    <property type="entry name" value="Dcc1"/>
    <property type="match status" value="1"/>
</dbReference>
<feature type="region of interest" description="Disordered" evidence="1">
    <location>
        <begin position="206"/>
        <end position="237"/>
    </location>
</feature>
<dbReference type="HOGENOM" id="CLU_037336_0_0_1"/>
<gene>
    <name evidence="2" type="ORF">Z517_05270</name>
</gene>
<dbReference type="InterPro" id="IPR019128">
    <property type="entry name" value="Dcc1"/>
</dbReference>
<dbReference type="OrthoDB" id="5199543at2759"/>
<evidence type="ECO:0000313" key="3">
    <source>
        <dbReference type="Proteomes" id="UP000053029"/>
    </source>
</evidence>